<dbReference type="InParanoid" id="A0A673A9F0"/>
<dbReference type="PANTHER" id="PTHR14890">
    <property type="entry name" value="FANCONI ANEMIA CORE COMPLEX-ASSOCIATED PROTEIN 100"/>
    <property type="match status" value="1"/>
</dbReference>
<dbReference type="Proteomes" id="UP000472271">
    <property type="component" value="Chromosome 19"/>
</dbReference>
<name>A0A673A9F0_9TELE</name>
<dbReference type="GO" id="GO:0005654">
    <property type="term" value="C:nucleoplasm"/>
    <property type="evidence" value="ECO:0007669"/>
    <property type="project" value="TreeGrafter"/>
</dbReference>
<proteinExistence type="predicted"/>
<keyword evidence="2" id="KW-1185">Reference proteome</keyword>
<dbReference type="Pfam" id="PF15146">
    <property type="entry name" value="FANCAA"/>
    <property type="match status" value="1"/>
</dbReference>
<dbReference type="FunCoup" id="A0A673A9F0">
    <property type="interactions" value="1138"/>
</dbReference>
<sequence>HKCLVILCYMDEPELLCLTSTSAHSDTDHCLLSPFLSMVVSLESYIGWISGESLAFREEGVLSMLVTDSVLMTLSHRDNTWLLTVYKMTKQSSSFEMLRSCSVPLVSAGSAKENRSLERRPALICVRSGDTPSTSSLSSGFLSDRHVHLEPLLFKLLFGVDAALAKSPVILCGLPDGRLCFLPLHLPGTQLRVLHSLEQPVVFVGASVAVETGSGRALCLVAVGEHGRVVVIKTCKAASEGGSSHAGFTEGCVPGPVVWACVGQQCLYFSTGSDLLTLNLSEESDGTESRGWDKEASSKAAAGLQSPTSLNVCRLIALTGPTHNATGDVELLGLSVRGQLQRITLPVGKEDSGLSKSTPMQVSRSVRDLVSAIGDVCERASVLKSAIKFKNQLLQHLNQVLNISCLLMGWTNSEEKPIRCHAMTSWSRLLQKDSLNLMCVLDNSSPYFLEQGWTLSTTVFPLSHSHTPQGERSSTNFLFPFYNLHPGGQLEVSLPLSAADDTSFPITVSCALIFSLTSLLGEKELASLHNVQNTSVTLPLNTLTVDWLHALQVNSTTTHKNPTPQTNISTTADNIQAFLSSRGNRCLKKEEGTQTEKYSASVQVSSDLLRDTLVMKSLDLEPQAPVDVCVSLLDWLLSDGPGGVKRRHQGDQSVLNAPVVHAQGPSRCTVKLTAKEQILGFELQQPTLSLLLGYLPDDLTLSAKYLLKICGAAAKKKTTNTQKWLQLDPPVLEDWLKIVDEIHKMERLTFMLRLQDELYMMRWGKWISFFKYN</sequence>
<organism evidence="1 2">
    <name type="scientific">Sphaeramia orbicularis</name>
    <name type="common">orbiculate cardinalfish</name>
    <dbReference type="NCBI Taxonomy" id="375764"/>
    <lineage>
        <taxon>Eukaryota</taxon>
        <taxon>Metazoa</taxon>
        <taxon>Chordata</taxon>
        <taxon>Craniata</taxon>
        <taxon>Vertebrata</taxon>
        <taxon>Euteleostomi</taxon>
        <taxon>Actinopterygii</taxon>
        <taxon>Neopterygii</taxon>
        <taxon>Teleostei</taxon>
        <taxon>Neoteleostei</taxon>
        <taxon>Acanthomorphata</taxon>
        <taxon>Gobiaria</taxon>
        <taxon>Kurtiformes</taxon>
        <taxon>Apogonoidei</taxon>
        <taxon>Apogonidae</taxon>
        <taxon>Apogoninae</taxon>
        <taxon>Sphaeramia</taxon>
    </lineage>
</organism>
<reference evidence="1" key="2">
    <citation type="submission" date="2025-08" db="UniProtKB">
        <authorList>
            <consortium name="Ensembl"/>
        </authorList>
    </citation>
    <scope>IDENTIFICATION</scope>
</reference>
<dbReference type="Ensembl" id="ENSSORT00005026961.1">
    <property type="protein sequence ID" value="ENSSORP00005026190.1"/>
    <property type="gene ID" value="ENSSORG00005012571.1"/>
</dbReference>
<reference evidence="1" key="1">
    <citation type="submission" date="2019-06" db="EMBL/GenBank/DDBJ databases">
        <authorList>
            <consortium name="Wellcome Sanger Institute Data Sharing"/>
        </authorList>
    </citation>
    <scope>NUCLEOTIDE SEQUENCE [LARGE SCALE GENOMIC DNA]</scope>
</reference>
<dbReference type="PANTHER" id="PTHR14890:SF1">
    <property type="entry name" value="FANCONI ANEMIA CORE COMPLEX-ASSOCIATED PROTEIN 100"/>
    <property type="match status" value="1"/>
</dbReference>
<reference evidence="1" key="3">
    <citation type="submission" date="2025-09" db="UniProtKB">
        <authorList>
            <consortium name="Ensembl"/>
        </authorList>
    </citation>
    <scope>IDENTIFICATION</scope>
</reference>
<evidence type="ECO:0000313" key="1">
    <source>
        <dbReference type="Ensembl" id="ENSSORP00005026190.1"/>
    </source>
</evidence>
<evidence type="ECO:0000313" key="2">
    <source>
        <dbReference type="Proteomes" id="UP000472271"/>
    </source>
</evidence>
<protein>
    <recommendedName>
        <fullName evidence="3">FA core complex associated protein 100</fullName>
    </recommendedName>
</protein>
<dbReference type="GO" id="GO:0036297">
    <property type="term" value="P:interstrand cross-link repair"/>
    <property type="evidence" value="ECO:0007669"/>
    <property type="project" value="InterPro"/>
</dbReference>
<accession>A0A673A9F0</accession>
<dbReference type="InterPro" id="IPR029251">
    <property type="entry name" value="Faap100"/>
</dbReference>
<evidence type="ECO:0008006" key="3">
    <source>
        <dbReference type="Google" id="ProtNLM"/>
    </source>
</evidence>
<dbReference type="GO" id="GO:0043240">
    <property type="term" value="C:Fanconi anaemia nuclear complex"/>
    <property type="evidence" value="ECO:0007669"/>
    <property type="project" value="InterPro"/>
</dbReference>
<dbReference type="AlphaFoldDB" id="A0A673A9F0"/>